<dbReference type="InterPro" id="IPR035093">
    <property type="entry name" value="RelE/ParE_toxin_dom_sf"/>
</dbReference>
<evidence type="ECO:0000313" key="1">
    <source>
        <dbReference type="EMBL" id="RVT79645.1"/>
    </source>
</evidence>
<dbReference type="OrthoDB" id="1149183at2"/>
<dbReference type="EMBL" id="SACJ01000001">
    <property type="protein sequence ID" value="RVT79645.1"/>
    <property type="molecule type" value="Genomic_DNA"/>
</dbReference>
<keyword evidence="2" id="KW-1185">Reference proteome</keyword>
<sequence length="125" mass="14872">MYICSQIREQICIFAKPFMEIIFKKQYLSDLYQGIVKPYKEYKSNPQLVKQFINKINTLKTVTRIEQLYQIKSLQYEKKEGDLKGVSAVYVNKQYRILFTEVASTSDDLKIDILEIEDLSKHYEK</sequence>
<dbReference type="Proteomes" id="UP000285211">
    <property type="component" value="Unassembled WGS sequence"/>
</dbReference>
<reference evidence="1 2" key="1">
    <citation type="submission" date="2019-01" db="EMBL/GenBank/DDBJ databases">
        <authorList>
            <person name="Chen W.-M."/>
        </authorList>
    </citation>
    <scope>NUCLEOTIDE SEQUENCE [LARGE SCALE GENOMIC DNA]</scope>
    <source>
        <strain evidence="1 2">BBQ-12</strain>
    </source>
</reference>
<dbReference type="Gene3D" id="3.30.2310.20">
    <property type="entry name" value="RelE-like"/>
    <property type="match status" value="1"/>
</dbReference>
<dbReference type="AlphaFoldDB" id="A0A3S2USM6"/>
<evidence type="ECO:0000313" key="2">
    <source>
        <dbReference type="Proteomes" id="UP000285211"/>
    </source>
</evidence>
<proteinExistence type="predicted"/>
<comment type="caution">
    <text evidence="1">The sequence shown here is derived from an EMBL/GenBank/DDBJ whole genome shotgun (WGS) entry which is preliminary data.</text>
</comment>
<name>A0A3S2USM6_9FLAO</name>
<protein>
    <submittedName>
        <fullName evidence="1">Addiction module killer protein</fullName>
    </submittedName>
</protein>
<accession>A0A3S2USM6</accession>
<gene>
    <name evidence="1" type="ORF">EOD40_00600</name>
</gene>
<organism evidence="1 2">
    <name type="scientific">Flavobacterium sufflavum</name>
    <dbReference type="NCBI Taxonomy" id="1921138"/>
    <lineage>
        <taxon>Bacteria</taxon>
        <taxon>Pseudomonadati</taxon>
        <taxon>Bacteroidota</taxon>
        <taxon>Flavobacteriia</taxon>
        <taxon>Flavobacteriales</taxon>
        <taxon>Flavobacteriaceae</taxon>
        <taxon>Flavobacterium</taxon>
    </lineage>
</organism>
<dbReference type="SUPFAM" id="SSF143011">
    <property type="entry name" value="RelE-like"/>
    <property type="match status" value="1"/>
</dbReference>